<feature type="region of interest" description="Disordered" evidence="1">
    <location>
        <begin position="69"/>
        <end position="110"/>
    </location>
</feature>
<dbReference type="CDD" id="cd09272">
    <property type="entry name" value="RNase_HI_RT_Ty1"/>
    <property type="match status" value="1"/>
</dbReference>
<evidence type="ECO:0000313" key="3">
    <source>
        <dbReference type="Proteomes" id="UP001231189"/>
    </source>
</evidence>
<comment type="caution">
    <text evidence="2">The sequence shown here is derived from an EMBL/GenBank/DDBJ whole genome shotgun (WGS) entry which is preliminary data.</text>
</comment>
<keyword evidence="3" id="KW-1185">Reference proteome</keyword>
<name>A0AAD8RG59_LOLMU</name>
<dbReference type="PANTHER" id="PTHR11439:SF467">
    <property type="entry name" value="INTEGRASE CATALYTIC DOMAIN-CONTAINING PROTEIN"/>
    <property type="match status" value="1"/>
</dbReference>
<dbReference type="EMBL" id="JAUUTY010000006">
    <property type="protein sequence ID" value="KAK1618658.1"/>
    <property type="molecule type" value="Genomic_DNA"/>
</dbReference>
<sequence>MLKSVEIEIKKEHQVLMVNKTTSFKKQGKSKGKNKKSGKKAATPPVKPKAGPKPDAECYYCKEGTLEAVAQSEDVPVPPTPATEEANDNDHETSNEIATEPRRSTRERATPDWYDPCLNVMIVDNNDEDPATYEEAMMSPDSNKWQEAMKSEMGSMYDNKVWTLVDLPDSRKAVENKWIFKRKTDADDIKVIQNGTRTAVKNIPKYLKRTKDMFLCYGGDQELVVTSYTDASWNTDPDSKSHWVRVYIEWCCNKLGKLGKAREILNRIGIHSGFGGFIEAVWMKRFIVELGVVPSALDPLVIYCDNMGAIANAHEPRSHKRLKHIKLRYHSIREYIEDGEVKICKVHTDLNVADPLTKALPRAKHDQHQNAMGVRFHVDAEITGVAPHYTPPPTTFTWPSSPTGGGHRRARLARLRHFKSSQTIPISQTRPLSVTGVEDEADGEATRASGAWSRRSAWTQGASGRSPASGKPCGGSISRPLLQHIAGKSPIVVSPSTIAGADHAIMFRVSIRLYRARSRILEPPVTSDSILAGVAPPQYPSPATLR</sequence>
<feature type="compositionally biased region" description="Basic residues" evidence="1">
    <location>
        <begin position="26"/>
        <end position="39"/>
    </location>
</feature>
<proteinExistence type="predicted"/>
<feature type="region of interest" description="Disordered" evidence="1">
    <location>
        <begin position="19"/>
        <end position="56"/>
    </location>
</feature>
<dbReference type="Proteomes" id="UP001231189">
    <property type="component" value="Unassembled WGS sequence"/>
</dbReference>
<feature type="compositionally biased region" description="Basic and acidic residues" evidence="1">
    <location>
        <begin position="88"/>
        <end position="110"/>
    </location>
</feature>
<gene>
    <name evidence="2" type="ORF">QYE76_024175</name>
</gene>
<dbReference type="PANTHER" id="PTHR11439">
    <property type="entry name" value="GAG-POL-RELATED RETROTRANSPOSON"/>
    <property type="match status" value="1"/>
</dbReference>
<reference evidence="2" key="1">
    <citation type="submission" date="2023-07" db="EMBL/GenBank/DDBJ databases">
        <title>A chromosome-level genome assembly of Lolium multiflorum.</title>
        <authorList>
            <person name="Chen Y."/>
            <person name="Copetti D."/>
            <person name="Kolliker R."/>
            <person name="Studer B."/>
        </authorList>
    </citation>
    <scope>NUCLEOTIDE SEQUENCE</scope>
    <source>
        <strain evidence="2">02402/16</strain>
        <tissue evidence="2">Leaf</tissue>
    </source>
</reference>
<evidence type="ECO:0000256" key="1">
    <source>
        <dbReference type="SAM" id="MobiDB-lite"/>
    </source>
</evidence>
<dbReference type="AlphaFoldDB" id="A0AAD8RG59"/>
<feature type="region of interest" description="Disordered" evidence="1">
    <location>
        <begin position="424"/>
        <end position="476"/>
    </location>
</feature>
<feature type="region of interest" description="Disordered" evidence="1">
    <location>
        <begin position="388"/>
        <end position="408"/>
    </location>
</feature>
<accession>A0AAD8RG59</accession>
<evidence type="ECO:0000313" key="2">
    <source>
        <dbReference type="EMBL" id="KAK1618658.1"/>
    </source>
</evidence>
<protein>
    <submittedName>
        <fullName evidence="2">Uncharacterized protein</fullName>
    </submittedName>
</protein>
<organism evidence="2 3">
    <name type="scientific">Lolium multiflorum</name>
    <name type="common">Italian ryegrass</name>
    <name type="synonym">Lolium perenne subsp. multiflorum</name>
    <dbReference type="NCBI Taxonomy" id="4521"/>
    <lineage>
        <taxon>Eukaryota</taxon>
        <taxon>Viridiplantae</taxon>
        <taxon>Streptophyta</taxon>
        <taxon>Embryophyta</taxon>
        <taxon>Tracheophyta</taxon>
        <taxon>Spermatophyta</taxon>
        <taxon>Magnoliopsida</taxon>
        <taxon>Liliopsida</taxon>
        <taxon>Poales</taxon>
        <taxon>Poaceae</taxon>
        <taxon>BOP clade</taxon>
        <taxon>Pooideae</taxon>
        <taxon>Poodae</taxon>
        <taxon>Poeae</taxon>
        <taxon>Poeae Chloroplast Group 2 (Poeae type)</taxon>
        <taxon>Loliodinae</taxon>
        <taxon>Loliinae</taxon>
        <taxon>Lolium</taxon>
    </lineage>
</organism>